<feature type="compositionally biased region" description="Basic and acidic residues" evidence="1">
    <location>
        <begin position="65"/>
        <end position="74"/>
    </location>
</feature>
<keyword evidence="3" id="KW-1185">Reference proteome</keyword>
<reference evidence="2" key="1">
    <citation type="journal article" date="2019" name="Environ. Microbiol.">
        <title>Fungal ecological strategies reflected in gene transcription - a case study of two litter decomposers.</title>
        <authorList>
            <person name="Barbi F."/>
            <person name="Kohler A."/>
            <person name="Barry K."/>
            <person name="Baskaran P."/>
            <person name="Daum C."/>
            <person name="Fauchery L."/>
            <person name="Ihrmark K."/>
            <person name="Kuo A."/>
            <person name="LaButti K."/>
            <person name="Lipzen A."/>
            <person name="Morin E."/>
            <person name="Grigoriev I.V."/>
            <person name="Henrissat B."/>
            <person name="Lindahl B."/>
            <person name="Martin F."/>
        </authorList>
    </citation>
    <scope>NUCLEOTIDE SEQUENCE</scope>
    <source>
        <strain evidence="2">JB14</strain>
    </source>
</reference>
<gene>
    <name evidence="2" type="ORF">BT96DRAFT_924225</name>
</gene>
<accession>A0A6A4H4Z3</accession>
<dbReference type="Proteomes" id="UP000799118">
    <property type="component" value="Unassembled WGS sequence"/>
</dbReference>
<dbReference type="OrthoDB" id="3230070at2759"/>
<sequence length="128" mass="14008">MGSTTEVYNAEMVGLAHGDLFADNLSAITTIYDQKPLHTHSDSNDESSPFSKLTPSIQSRSLGVPDRKGGNERADGLAKEAGELWAPTFHTYTHARRISKERALAKWHAQWKQMPARGGFAVSNVALV</sequence>
<name>A0A6A4H4Z3_9AGAR</name>
<proteinExistence type="predicted"/>
<dbReference type="AlphaFoldDB" id="A0A6A4H4Z3"/>
<evidence type="ECO:0000256" key="1">
    <source>
        <dbReference type="SAM" id="MobiDB-lite"/>
    </source>
</evidence>
<evidence type="ECO:0000313" key="3">
    <source>
        <dbReference type="Proteomes" id="UP000799118"/>
    </source>
</evidence>
<dbReference type="EMBL" id="ML769579">
    <property type="protein sequence ID" value="KAE9393181.1"/>
    <property type="molecule type" value="Genomic_DNA"/>
</dbReference>
<feature type="region of interest" description="Disordered" evidence="1">
    <location>
        <begin position="36"/>
        <end position="74"/>
    </location>
</feature>
<protein>
    <submittedName>
        <fullName evidence="2">Uncharacterized protein</fullName>
    </submittedName>
</protein>
<organism evidence="2 3">
    <name type="scientific">Gymnopus androsaceus JB14</name>
    <dbReference type="NCBI Taxonomy" id="1447944"/>
    <lineage>
        <taxon>Eukaryota</taxon>
        <taxon>Fungi</taxon>
        <taxon>Dikarya</taxon>
        <taxon>Basidiomycota</taxon>
        <taxon>Agaricomycotina</taxon>
        <taxon>Agaricomycetes</taxon>
        <taxon>Agaricomycetidae</taxon>
        <taxon>Agaricales</taxon>
        <taxon>Marasmiineae</taxon>
        <taxon>Omphalotaceae</taxon>
        <taxon>Gymnopus</taxon>
    </lineage>
</organism>
<feature type="compositionally biased region" description="Polar residues" evidence="1">
    <location>
        <begin position="46"/>
        <end position="61"/>
    </location>
</feature>
<evidence type="ECO:0000313" key="2">
    <source>
        <dbReference type="EMBL" id="KAE9393181.1"/>
    </source>
</evidence>